<dbReference type="STRING" id="1560201.NG42_13570"/>
<reference evidence="5 6" key="1">
    <citation type="journal article" date="2015" name="Int. J. Syst. Evol. Microbiol.">
        <title>Erwinia iniecta sp. nov., isolated from Russian wheat aphids (Diuraphis noxia).</title>
        <authorList>
            <person name="Campillo T."/>
            <person name="Luna E."/>
            <person name="Portier P."/>
            <person name="Fischer-Le Saux M."/>
            <person name="Lapitan N."/>
            <person name="Tisserat N.A."/>
            <person name="Leach J.E."/>
        </authorList>
    </citation>
    <scope>NUCLEOTIDE SEQUENCE [LARGE SCALE GENOMIC DNA]</scope>
    <source>
        <strain evidence="3 6">B120</strain>
        <strain evidence="4 5">B149</strain>
    </source>
</reference>
<evidence type="ECO:0000259" key="2">
    <source>
        <dbReference type="Pfam" id="PF03795"/>
    </source>
</evidence>
<dbReference type="OrthoDB" id="9814407at2"/>
<evidence type="ECO:0000256" key="1">
    <source>
        <dbReference type="ARBA" id="ARBA00007689"/>
    </source>
</evidence>
<evidence type="ECO:0000313" key="6">
    <source>
        <dbReference type="Proteomes" id="UP000037088"/>
    </source>
</evidence>
<keyword evidence="6" id="KW-1185">Reference proteome</keyword>
<dbReference type="Gene3D" id="3.30.70.1060">
    <property type="entry name" value="Dimeric alpha+beta barrel"/>
    <property type="match status" value="1"/>
</dbReference>
<dbReference type="RefSeq" id="WP_052899999.1">
    <property type="nucleotide sequence ID" value="NZ_JRXE01000018.1"/>
</dbReference>
<dbReference type="SUPFAM" id="SSF54909">
    <property type="entry name" value="Dimeric alpha+beta barrel"/>
    <property type="match status" value="1"/>
</dbReference>
<organism evidence="3 6">
    <name type="scientific">Winslowiella iniecta</name>
    <dbReference type="NCBI Taxonomy" id="1560201"/>
    <lineage>
        <taxon>Bacteria</taxon>
        <taxon>Pseudomonadati</taxon>
        <taxon>Pseudomonadota</taxon>
        <taxon>Gammaproteobacteria</taxon>
        <taxon>Enterobacterales</taxon>
        <taxon>Erwiniaceae</taxon>
        <taxon>Winslowiella</taxon>
    </lineage>
</organism>
<dbReference type="Proteomes" id="UP000036851">
    <property type="component" value="Unassembled WGS sequence"/>
</dbReference>
<dbReference type="PATRIC" id="fig|1560201.3.peg.2890"/>
<comment type="caution">
    <text evidence="3">The sequence shown here is derived from an EMBL/GenBank/DDBJ whole genome shotgun (WGS) entry which is preliminary data.</text>
</comment>
<evidence type="ECO:0000313" key="4">
    <source>
        <dbReference type="EMBL" id="KOC92981.1"/>
    </source>
</evidence>
<proteinExistence type="inferred from homology"/>
<dbReference type="Pfam" id="PF03795">
    <property type="entry name" value="YCII"/>
    <property type="match status" value="1"/>
</dbReference>
<dbReference type="EMBL" id="JRXF01000018">
    <property type="protein sequence ID" value="KOC92981.1"/>
    <property type="molecule type" value="Genomic_DNA"/>
</dbReference>
<dbReference type="InterPro" id="IPR005545">
    <property type="entry name" value="YCII"/>
</dbReference>
<protein>
    <recommendedName>
        <fullName evidence="2">YCII-related domain-containing protein</fullName>
    </recommendedName>
</protein>
<evidence type="ECO:0000313" key="5">
    <source>
        <dbReference type="Proteomes" id="UP000036851"/>
    </source>
</evidence>
<gene>
    <name evidence="3" type="ORF">NG42_13570</name>
    <name evidence="4" type="ORF">NG43_12410</name>
</gene>
<name>A0A0L7T117_9GAMM</name>
<dbReference type="AlphaFoldDB" id="A0A0L7T117"/>
<dbReference type="PANTHER" id="PTHR37828:SF1">
    <property type="entry name" value="YCII-RELATED DOMAIN-CONTAINING PROTEIN"/>
    <property type="match status" value="1"/>
</dbReference>
<accession>A0A0L7T117</accession>
<evidence type="ECO:0000313" key="3">
    <source>
        <dbReference type="EMBL" id="KOC89139.1"/>
    </source>
</evidence>
<dbReference type="EMBL" id="JRXE01000018">
    <property type="protein sequence ID" value="KOC89139.1"/>
    <property type="molecule type" value="Genomic_DNA"/>
</dbReference>
<dbReference type="PANTHER" id="PTHR37828">
    <property type="entry name" value="GSR2449 PROTEIN"/>
    <property type="match status" value="1"/>
</dbReference>
<dbReference type="Proteomes" id="UP000037088">
    <property type="component" value="Unassembled WGS sequence"/>
</dbReference>
<sequence length="94" mass="10625">MYLVYLSYYRPVEEVETLLEPHIQWLDRYFAAGVFIAAGRKDPRTGGMIMVKDIDRQRLDAILAEDPFVAVANYEVTKVNVTRASAAFDALVGI</sequence>
<comment type="similarity">
    <text evidence="1">Belongs to the YciI family.</text>
</comment>
<feature type="domain" description="YCII-related" evidence="2">
    <location>
        <begin position="1"/>
        <end position="79"/>
    </location>
</feature>
<dbReference type="InterPro" id="IPR011008">
    <property type="entry name" value="Dimeric_a/b-barrel"/>
</dbReference>